<dbReference type="Pfam" id="PF13508">
    <property type="entry name" value="Acetyltransf_7"/>
    <property type="match status" value="1"/>
</dbReference>
<protein>
    <submittedName>
        <fullName evidence="5">GNAT family N-acetyltransferase</fullName>
        <ecNumber evidence="5">2.3.1.-</ecNumber>
    </submittedName>
</protein>
<reference evidence="6" key="1">
    <citation type="journal article" date="2019" name="Int. J. Syst. Evol. Microbiol.">
        <title>The Global Catalogue of Microorganisms (GCM) 10K type strain sequencing project: providing services to taxonomists for standard genome sequencing and annotation.</title>
        <authorList>
            <consortium name="The Broad Institute Genomics Platform"/>
            <consortium name="The Broad Institute Genome Sequencing Center for Infectious Disease"/>
            <person name="Wu L."/>
            <person name="Ma J."/>
        </authorList>
    </citation>
    <scope>NUCLEOTIDE SEQUENCE [LARGE SCALE GENOMIC DNA]</scope>
    <source>
        <strain evidence="6">CCUG 49560</strain>
    </source>
</reference>
<evidence type="ECO:0000313" key="6">
    <source>
        <dbReference type="Proteomes" id="UP001595891"/>
    </source>
</evidence>
<dbReference type="PROSITE" id="PS51186">
    <property type="entry name" value="GNAT"/>
    <property type="match status" value="1"/>
</dbReference>
<evidence type="ECO:0000256" key="1">
    <source>
        <dbReference type="ARBA" id="ARBA00022679"/>
    </source>
</evidence>
<feature type="compositionally biased region" description="Pro residues" evidence="3">
    <location>
        <begin position="191"/>
        <end position="210"/>
    </location>
</feature>
<proteinExistence type="predicted"/>
<dbReference type="InterPro" id="IPR016181">
    <property type="entry name" value="Acyl_CoA_acyltransferase"/>
</dbReference>
<feature type="compositionally biased region" description="Pro residues" evidence="3">
    <location>
        <begin position="149"/>
        <end position="158"/>
    </location>
</feature>
<sequence>MTRTEPFTPDHIGGAAELLAARHLRDLGLEPALDGRYTEPGECRAVLERAWRAGARGQVAYEGGAVAAYLLAEPGDGVRGRHRWTGPEHAAYAASSGFAALGRLYADLSGSWLADARPHHYVVTPAADLAPWLTLGFAHEQIHALTTTPPAPPPPAGPPLATSSAAPSSAGLSSAGLSSAGLSSAGLSPLGPSPLGPPASGPSSDGPPPGVRRAGPGDIDALEPILGLIFDAHAAPPVFAYIDGPMRDNLRPGHLELLNDPAVSYWVSESGQGVDGFCVMRPVPPDEATLLAPRGSVELILAATAKHARGTGVGRRLAEHALAAAARQGFPVCVTDWRAANPASSVFWPHRGFRPIAYRLHRLLDPRLTVLDHAPPGG</sequence>
<gene>
    <name evidence="5" type="ORF">ACFO8L_36880</name>
</gene>
<feature type="region of interest" description="Disordered" evidence="3">
    <location>
        <begin position="186"/>
        <end position="217"/>
    </location>
</feature>
<dbReference type="Gene3D" id="3.40.630.30">
    <property type="match status" value="1"/>
</dbReference>
<dbReference type="GO" id="GO:0016746">
    <property type="term" value="F:acyltransferase activity"/>
    <property type="evidence" value="ECO:0007669"/>
    <property type="project" value="UniProtKB-KW"/>
</dbReference>
<accession>A0ABV9EPV9</accession>
<keyword evidence="6" id="KW-1185">Reference proteome</keyword>
<dbReference type="Proteomes" id="UP001595891">
    <property type="component" value="Unassembled WGS sequence"/>
</dbReference>
<evidence type="ECO:0000313" key="5">
    <source>
        <dbReference type="EMBL" id="MFC4591716.1"/>
    </source>
</evidence>
<dbReference type="RefSeq" id="WP_262845457.1">
    <property type="nucleotide sequence ID" value="NZ_JANZYP010000039.1"/>
</dbReference>
<dbReference type="InterPro" id="IPR050832">
    <property type="entry name" value="Bact_Acetyltransf"/>
</dbReference>
<evidence type="ECO:0000256" key="2">
    <source>
        <dbReference type="ARBA" id="ARBA00023315"/>
    </source>
</evidence>
<organism evidence="5 6">
    <name type="scientific">Sphaerisporangium corydalis</name>
    <dbReference type="NCBI Taxonomy" id="1441875"/>
    <lineage>
        <taxon>Bacteria</taxon>
        <taxon>Bacillati</taxon>
        <taxon>Actinomycetota</taxon>
        <taxon>Actinomycetes</taxon>
        <taxon>Streptosporangiales</taxon>
        <taxon>Streptosporangiaceae</taxon>
        <taxon>Sphaerisporangium</taxon>
    </lineage>
</organism>
<dbReference type="EMBL" id="JBHSFN010000036">
    <property type="protein sequence ID" value="MFC4591716.1"/>
    <property type="molecule type" value="Genomic_DNA"/>
</dbReference>
<dbReference type="SUPFAM" id="SSF55729">
    <property type="entry name" value="Acyl-CoA N-acyltransferases (Nat)"/>
    <property type="match status" value="1"/>
</dbReference>
<comment type="caution">
    <text evidence="5">The sequence shown here is derived from an EMBL/GenBank/DDBJ whole genome shotgun (WGS) entry which is preliminary data.</text>
</comment>
<dbReference type="EC" id="2.3.1.-" evidence="5"/>
<dbReference type="PANTHER" id="PTHR43877:SF1">
    <property type="entry name" value="ACETYLTRANSFERASE"/>
    <property type="match status" value="1"/>
</dbReference>
<feature type="compositionally biased region" description="Low complexity" evidence="3">
    <location>
        <begin position="159"/>
        <end position="173"/>
    </location>
</feature>
<feature type="region of interest" description="Disordered" evidence="3">
    <location>
        <begin position="145"/>
        <end position="173"/>
    </location>
</feature>
<evidence type="ECO:0000256" key="3">
    <source>
        <dbReference type="SAM" id="MobiDB-lite"/>
    </source>
</evidence>
<keyword evidence="1 5" id="KW-0808">Transferase</keyword>
<feature type="domain" description="N-acetyltransferase" evidence="4">
    <location>
        <begin position="209"/>
        <end position="371"/>
    </location>
</feature>
<keyword evidence="2 5" id="KW-0012">Acyltransferase</keyword>
<evidence type="ECO:0000259" key="4">
    <source>
        <dbReference type="PROSITE" id="PS51186"/>
    </source>
</evidence>
<name>A0ABV9EPV9_9ACTN</name>
<dbReference type="InterPro" id="IPR000182">
    <property type="entry name" value="GNAT_dom"/>
</dbReference>
<dbReference type="PANTHER" id="PTHR43877">
    <property type="entry name" value="AMINOALKYLPHOSPHONATE N-ACETYLTRANSFERASE-RELATED-RELATED"/>
    <property type="match status" value="1"/>
</dbReference>